<keyword evidence="9" id="KW-0282">Flagellum</keyword>
<evidence type="ECO:0000313" key="16">
    <source>
        <dbReference type="EMBL" id="CAI9172074.1"/>
    </source>
</evidence>
<organism evidence="16 17">
    <name type="scientific">Rangifer tarandus platyrhynchus</name>
    <name type="common">Svalbard reindeer</name>
    <dbReference type="NCBI Taxonomy" id="3082113"/>
    <lineage>
        <taxon>Eukaryota</taxon>
        <taxon>Metazoa</taxon>
        <taxon>Chordata</taxon>
        <taxon>Craniata</taxon>
        <taxon>Vertebrata</taxon>
        <taxon>Euteleostomi</taxon>
        <taxon>Mammalia</taxon>
        <taxon>Eutheria</taxon>
        <taxon>Laurasiatheria</taxon>
        <taxon>Artiodactyla</taxon>
        <taxon>Ruminantia</taxon>
        <taxon>Pecora</taxon>
        <taxon>Cervidae</taxon>
        <taxon>Odocoileinae</taxon>
        <taxon>Rangifer</taxon>
    </lineage>
</organism>
<proteinExistence type="predicted"/>
<sequence length="387" mass="42543">MAEDGLPKIYSHPPAESTKTATEATVFFGADNTIPKSETTITSEGDHITSVNDYMLETDFSTTTGNKLIPPKERLKSEDDVESHLEKEFATLMDTKNPVANESITENFLPVKIGNISSTDAVSLIDFSTDIAKEDILLDTIDPRDEDVLLTSEVSGTPKESTADIADTPILPTTMGKSDVNNYSSSAKFKVAADGNAHITESSVPEAEITPATEKNLTTIPDISDLTEEKITEIDLILPENDPNVVPKLTDSDEEKFITVFELTTTAERDKDNPEDTLLTDEESTDGVSVWMERDMANEEESHSVLLTAVESRYDFVIPASVAMNLMEGSLTEDLPANNRMESVTKNTDELLGTTPDLDTFNHKEDNFTTETGVFKLLKEEPDEFLI</sequence>
<dbReference type="Pfam" id="PF15367">
    <property type="entry name" value="CABS1"/>
    <property type="match status" value="1"/>
</dbReference>
<evidence type="ECO:0000256" key="7">
    <source>
        <dbReference type="ARBA" id="ARBA00022792"/>
    </source>
</evidence>
<keyword evidence="5" id="KW-0963">Cytoplasm</keyword>
<evidence type="ECO:0000256" key="2">
    <source>
        <dbReference type="ARBA" id="ARBA00004230"/>
    </source>
</evidence>
<comment type="subcellular location">
    <subcellularLocation>
        <location evidence="2">Cell projection</location>
        <location evidence="2">Cilium</location>
        <location evidence="2">Flagellum</location>
    </subcellularLocation>
    <subcellularLocation>
        <location evidence="1">Cytoplasmic vesicle</location>
        <location evidence="1">Secretory vesicle</location>
        <location evidence="1">Acrosome</location>
    </subcellularLocation>
    <subcellularLocation>
        <location evidence="3">Mitochondrion inner membrane</location>
    </subcellularLocation>
</comment>
<dbReference type="PANTHER" id="PTHR22810">
    <property type="entry name" value="TESTIS DEVELOPMENT PROTEIN NYD-SP26"/>
    <property type="match status" value="1"/>
</dbReference>
<keyword evidence="7" id="KW-0999">Mitochondrion inner membrane</keyword>
<dbReference type="EMBL" id="OX459968">
    <property type="protein sequence ID" value="CAI9172074.1"/>
    <property type="molecule type" value="Genomic_DNA"/>
</dbReference>
<keyword evidence="14" id="KW-0968">Cytoplasmic vesicle</keyword>
<evidence type="ECO:0000256" key="11">
    <source>
        <dbReference type="ARBA" id="ARBA00023128"/>
    </source>
</evidence>
<evidence type="ECO:0000256" key="15">
    <source>
        <dbReference type="ARBA" id="ARBA00045943"/>
    </source>
</evidence>
<name>A0ABN8ZEA3_RANTA</name>
<dbReference type="Proteomes" id="UP001176941">
    <property type="component" value="Chromosome 32"/>
</dbReference>
<evidence type="ECO:0000256" key="13">
    <source>
        <dbReference type="ARBA" id="ARBA00023273"/>
    </source>
</evidence>
<keyword evidence="17" id="KW-1185">Reference proteome</keyword>
<evidence type="ECO:0000256" key="3">
    <source>
        <dbReference type="ARBA" id="ARBA00004273"/>
    </source>
</evidence>
<evidence type="ECO:0000256" key="4">
    <source>
        <dbReference type="ARBA" id="ARBA00015158"/>
    </source>
</evidence>
<evidence type="ECO:0000256" key="9">
    <source>
        <dbReference type="ARBA" id="ARBA00022846"/>
    </source>
</evidence>
<protein>
    <recommendedName>
        <fullName evidence="4">Calcium-binding and spermatid-specific protein 1</fullName>
    </recommendedName>
</protein>
<evidence type="ECO:0000256" key="10">
    <source>
        <dbReference type="ARBA" id="ARBA00023069"/>
    </source>
</evidence>
<keyword evidence="10" id="KW-0969">Cilium</keyword>
<evidence type="ECO:0000256" key="8">
    <source>
        <dbReference type="ARBA" id="ARBA00022837"/>
    </source>
</evidence>
<keyword evidence="12" id="KW-0472">Membrane</keyword>
<comment type="function">
    <text evidence="15">Calcium-binding protein. Essential for maintaining the structural integrity of the sperm flagella.</text>
</comment>
<dbReference type="PANTHER" id="PTHR22810:SF1">
    <property type="entry name" value="CALCIUM-BINDING AND SPERMATID-SPECIFIC PROTEIN 1"/>
    <property type="match status" value="1"/>
</dbReference>
<dbReference type="InterPro" id="IPR026118">
    <property type="entry name" value="Ca-bd_spermatid"/>
</dbReference>
<evidence type="ECO:0000256" key="5">
    <source>
        <dbReference type="ARBA" id="ARBA00022490"/>
    </source>
</evidence>
<keyword evidence="8" id="KW-0106">Calcium</keyword>
<evidence type="ECO:0000256" key="14">
    <source>
        <dbReference type="ARBA" id="ARBA00023329"/>
    </source>
</evidence>
<keyword evidence="6" id="KW-0597">Phosphoprotein</keyword>
<keyword evidence="11" id="KW-0496">Mitochondrion</keyword>
<evidence type="ECO:0000256" key="1">
    <source>
        <dbReference type="ARBA" id="ARBA00004218"/>
    </source>
</evidence>
<evidence type="ECO:0000256" key="6">
    <source>
        <dbReference type="ARBA" id="ARBA00022553"/>
    </source>
</evidence>
<keyword evidence="13" id="KW-0966">Cell projection</keyword>
<gene>
    <name evidence="16" type="ORF">MRATA1EN1_LOCUS21036</name>
</gene>
<evidence type="ECO:0000313" key="17">
    <source>
        <dbReference type="Proteomes" id="UP001176941"/>
    </source>
</evidence>
<evidence type="ECO:0000256" key="12">
    <source>
        <dbReference type="ARBA" id="ARBA00023136"/>
    </source>
</evidence>
<reference evidence="16" key="1">
    <citation type="submission" date="2023-04" db="EMBL/GenBank/DDBJ databases">
        <authorList>
            <consortium name="ELIXIR-Norway"/>
        </authorList>
    </citation>
    <scope>NUCLEOTIDE SEQUENCE [LARGE SCALE GENOMIC DNA]</scope>
</reference>
<accession>A0ABN8ZEA3</accession>